<dbReference type="EMBL" id="JALLPJ020000297">
    <property type="protein sequence ID" value="KAL3796345.1"/>
    <property type="molecule type" value="Genomic_DNA"/>
</dbReference>
<comment type="caution">
    <text evidence="1">The sequence shown here is derived from an EMBL/GenBank/DDBJ whole genome shotgun (WGS) entry which is preliminary data.</text>
</comment>
<protein>
    <submittedName>
        <fullName evidence="1">Uncharacterized protein</fullName>
    </submittedName>
</protein>
<gene>
    <name evidence="1" type="ORF">ACHAWO_009014</name>
</gene>
<accession>A0ABD3Q879</accession>
<sequence>MSEQKGKKSRLAAAAEALIEAASLEADSFTNKKLAENLESLKTSFDGNLNEVVQKLDSSNENFDAKINALTQHVAGVKSELNALKSLMMEEYKQTQLHRALSLVNSGSFKYNCNQDSPYYGYTQKDSSELAKSIITSFMSGYGYYLPDNACMEQRPNNAEDDH</sequence>
<proteinExistence type="predicted"/>
<reference evidence="1 2" key="1">
    <citation type="submission" date="2024-10" db="EMBL/GenBank/DDBJ databases">
        <title>Updated reference genomes for cyclostephanoid diatoms.</title>
        <authorList>
            <person name="Roberts W.R."/>
            <person name="Alverson A.J."/>
        </authorList>
    </citation>
    <scope>NUCLEOTIDE SEQUENCE [LARGE SCALE GENOMIC DNA]</scope>
    <source>
        <strain evidence="1 2">AJA010-31</strain>
    </source>
</reference>
<evidence type="ECO:0000313" key="2">
    <source>
        <dbReference type="Proteomes" id="UP001530400"/>
    </source>
</evidence>
<name>A0ABD3Q879_9STRA</name>
<organism evidence="1 2">
    <name type="scientific">Cyclotella atomus</name>
    <dbReference type="NCBI Taxonomy" id="382360"/>
    <lineage>
        <taxon>Eukaryota</taxon>
        <taxon>Sar</taxon>
        <taxon>Stramenopiles</taxon>
        <taxon>Ochrophyta</taxon>
        <taxon>Bacillariophyta</taxon>
        <taxon>Coscinodiscophyceae</taxon>
        <taxon>Thalassiosirophycidae</taxon>
        <taxon>Stephanodiscales</taxon>
        <taxon>Stephanodiscaceae</taxon>
        <taxon>Cyclotella</taxon>
    </lineage>
</organism>
<dbReference type="AlphaFoldDB" id="A0ABD3Q879"/>
<evidence type="ECO:0000313" key="1">
    <source>
        <dbReference type="EMBL" id="KAL3796345.1"/>
    </source>
</evidence>
<keyword evidence="2" id="KW-1185">Reference proteome</keyword>
<dbReference type="Proteomes" id="UP001530400">
    <property type="component" value="Unassembled WGS sequence"/>
</dbReference>